<dbReference type="EMBL" id="LATX01000166">
    <property type="protein sequence ID" value="KTB47022.1"/>
    <property type="molecule type" value="Genomic_DNA"/>
</dbReference>
<organism evidence="2 3">
    <name type="scientific">Moniliophthora roreri</name>
    <name type="common">Frosty pod rot fungus</name>
    <name type="synonym">Monilia roreri</name>
    <dbReference type="NCBI Taxonomy" id="221103"/>
    <lineage>
        <taxon>Eukaryota</taxon>
        <taxon>Fungi</taxon>
        <taxon>Dikarya</taxon>
        <taxon>Basidiomycota</taxon>
        <taxon>Agaricomycotina</taxon>
        <taxon>Agaricomycetes</taxon>
        <taxon>Agaricomycetidae</taxon>
        <taxon>Agaricales</taxon>
        <taxon>Marasmiineae</taxon>
        <taxon>Marasmiaceae</taxon>
        <taxon>Moniliophthora</taxon>
    </lineage>
</organism>
<evidence type="ECO:0000313" key="2">
    <source>
        <dbReference type="EMBL" id="KTB47022.1"/>
    </source>
</evidence>
<feature type="transmembrane region" description="Helical" evidence="1">
    <location>
        <begin position="186"/>
        <end position="205"/>
    </location>
</feature>
<keyword evidence="1" id="KW-0472">Membrane</keyword>
<accession>A0A0W0GEN2</accession>
<dbReference type="PANTHER" id="PTHR38848:SF3">
    <property type="entry name" value="G-PROTEIN COUPLED RECEPTORS FAMILY 3 PROFILE DOMAIN-CONTAINING PROTEIN"/>
    <property type="match status" value="1"/>
</dbReference>
<name>A0A0W0GEN2_MONRR</name>
<feature type="transmembrane region" description="Helical" evidence="1">
    <location>
        <begin position="24"/>
        <end position="52"/>
    </location>
</feature>
<keyword evidence="1" id="KW-1133">Transmembrane helix</keyword>
<reference evidence="2 3" key="1">
    <citation type="submission" date="2015-12" db="EMBL/GenBank/DDBJ databases">
        <title>Draft genome sequence of Moniliophthora roreri, the causal agent of frosty pod rot of cacao.</title>
        <authorList>
            <person name="Aime M.C."/>
            <person name="Diaz-Valderrama J.R."/>
            <person name="Kijpornyongpan T."/>
            <person name="Phillips-Mora W."/>
        </authorList>
    </citation>
    <scope>NUCLEOTIDE SEQUENCE [LARGE SCALE GENOMIC DNA]</scope>
    <source>
        <strain evidence="2 3">MCA 2952</strain>
    </source>
</reference>
<evidence type="ECO:0000256" key="1">
    <source>
        <dbReference type="SAM" id="Phobius"/>
    </source>
</evidence>
<evidence type="ECO:0000313" key="3">
    <source>
        <dbReference type="Proteomes" id="UP000054988"/>
    </source>
</evidence>
<keyword evidence="1" id="KW-0812">Transmembrane</keyword>
<dbReference type="Proteomes" id="UP000054988">
    <property type="component" value="Unassembled WGS sequence"/>
</dbReference>
<dbReference type="eggNOG" id="ENOG502RY0X">
    <property type="taxonomic scope" value="Eukaryota"/>
</dbReference>
<evidence type="ECO:0008006" key="4">
    <source>
        <dbReference type="Google" id="ProtNLM"/>
    </source>
</evidence>
<feature type="transmembrane region" description="Helical" evidence="1">
    <location>
        <begin position="64"/>
        <end position="83"/>
    </location>
</feature>
<protein>
    <recommendedName>
        <fullName evidence="4">Transmembrane protein</fullName>
    </recommendedName>
</protein>
<dbReference type="PANTHER" id="PTHR38848">
    <property type="entry name" value="G-PROTEIN COUPLED RECEPTORS FAMILY 3 PROFILE DOMAIN-CONTAINING PROTEIN"/>
    <property type="match status" value="1"/>
</dbReference>
<feature type="transmembrane region" description="Helical" evidence="1">
    <location>
        <begin position="144"/>
        <end position="166"/>
    </location>
</feature>
<comment type="caution">
    <text evidence="2">The sequence shown here is derived from an EMBL/GenBank/DDBJ whole genome shotgun (WGS) entry which is preliminary data.</text>
</comment>
<dbReference type="AlphaFoldDB" id="A0A0W0GEN2"/>
<feature type="transmembrane region" description="Helical" evidence="1">
    <location>
        <begin position="104"/>
        <end position="124"/>
    </location>
</feature>
<gene>
    <name evidence="2" type="ORF">WG66_401</name>
</gene>
<sequence>MEELEMGQGVHVSGVDRLLVLRSLLSVTTISALLFVVLIIMNTVAGILLTGIGTMGDPVACSLAIFSCILFQGSSKVLIYAFFVEKVYIVWSGGNRTPRLKTKVYKICSVILLGYVVIDVLFFLGHASHIREEDGVCILGYKNYASIALVTYDLVQNVFFTIMFLWPLWRSRVMSPRLRNVAKKTFYGAVSGLTISAANTVVLIALRGTELSWVCMNSCVADVAANALILYWVSSGTPSDSVDHFTLPEINVTNITVGNQWKAPAMTSPSGTMDTSTTQTASIAFQPGSFRAPGTLLDAPNESNKMEYFGDEEKGYASRERIVNVR</sequence>
<proteinExistence type="predicted"/>